<keyword evidence="1" id="KW-0472">Membrane</keyword>
<reference evidence="2 4" key="1">
    <citation type="submission" date="2017-03" db="EMBL/GenBank/DDBJ databases">
        <title>Draft genome sequence of Streptomyces scabrisporus NF3, endophyte isolated from Amphipterygium adstringens.</title>
        <authorList>
            <person name="Vazquez M."/>
            <person name="Ceapa C.D."/>
            <person name="Rodriguez Luna D."/>
            <person name="Sanchez Esquivel S."/>
        </authorList>
    </citation>
    <scope>NUCLEOTIDE SEQUENCE [LARGE SCALE GENOMIC DNA]</scope>
    <source>
        <strain evidence="2 4">NF3</strain>
    </source>
</reference>
<dbReference type="InterPro" id="IPR043727">
    <property type="entry name" value="Lmo0937-like"/>
</dbReference>
<sequence>MIPLLVVLLLALILFGAGFALKALWWIAVIVLVVWALGFVFRSAGTGGRRGRWYRW</sequence>
<proteinExistence type="predicted"/>
<evidence type="ECO:0000313" key="2">
    <source>
        <dbReference type="EMBL" id="OPC78040.1"/>
    </source>
</evidence>
<accession>A0A1T3NMW9</accession>
<feature type="transmembrane region" description="Helical" evidence="1">
    <location>
        <begin position="26"/>
        <end position="45"/>
    </location>
</feature>
<keyword evidence="1" id="KW-1133">Transmembrane helix</keyword>
<dbReference type="AlphaFoldDB" id="A0A1T3NMW9"/>
<dbReference type="Proteomes" id="UP000190037">
    <property type="component" value="Unassembled WGS sequence"/>
</dbReference>
<dbReference type="EMBL" id="MWQN01000003">
    <property type="protein sequence ID" value="OPC78040.1"/>
    <property type="molecule type" value="Genomic_DNA"/>
</dbReference>
<name>A0A1T3NMW9_9ACTN</name>
<comment type="caution">
    <text evidence="2">The sequence shown here is derived from an EMBL/GenBank/DDBJ whole genome shotgun (WGS) entry which is preliminary data.</text>
</comment>
<evidence type="ECO:0000313" key="3">
    <source>
        <dbReference type="EMBL" id="OPC79574.1"/>
    </source>
</evidence>
<gene>
    <name evidence="3" type="ORF">B4N89_00195</name>
    <name evidence="2" type="ORF">B4N89_38145</name>
</gene>
<dbReference type="Pfam" id="PF18919">
    <property type="entry name" value="DUF5670"/>
    <property type="match status" value="1"/>
</dbReference>
<dbReference type="eggNOG" id="ENOG502ZUKY">
    <property type="taxonomic scope" value="Bacteria"/>
</dbReference>
<keyword evidence="1" id="KW-0812">Transmembrane</keyword>
<dbReference type="RefSeq" id="WP_078973839.1">
    <property type="nucleotide sequence ID" value="NZ_MWQN01000001.1"/>
</dbReference>
<organism evidence="2 4">
    <name type="scientific">Embleya scabrispora</name>
    <dbReference type="NCBI Taxonomy" id="159449"/>
    <lineage>
        <taxon>Bacteria</taxon>
        <taxon>Bacillati</taxon>
        <taxon>Actinomycetota</taxon>
        <taxon>Actinomycetes</taxon>
        <taxon>Kitasatosporales</taxon>
        <taxon>Streptomycetaceae</taxon>
        <taxon>Embleya</taxon>
    </lineage>
</organism>
<evidence type="ECO:0000313" key="4">
    <source>
        <dbReference type="Proteomes" id="UP000190037"/>
    </source>
</evidence>
<keyword evidence="4" id="KW-1185">Reference proteome</keyword>
<evidence type="ECO:0000256" key="1">
    <source>
        <dbReference type="SAM" id="Phobius"/>
    </source>
</evidence>
<dbReference type="EMBL" id="MWQN01000001">
    <property type="protein sequence ID" value="OPC79574.1"/>
    <property type="molecule type" value="Genomic_DNA"/>
</dbReference>
<protein>
    <submittedName>
        <fullName evidence="2">Hydrophobic protein</fullName>
    </submittedName>
</protein>